<feature type="domain" description="Histidine kinase" evidence="13">
    <location>
        <begin position="399"/>
        <end position="606"/>
    </location>
</feature>
<dbReference type="SUPFAM" id="SSF50341">
    <property type="entry name" value="CheW-like"/>
    <property type="match status" value="1"/>
</dbReference>
<feature type="domain" description="CheW-like" evidence="14">
    <location>
        <begin position="608"/>
        <end position="741"/>
    </location>
</feature>
<dbReference type="Pfam" id="PF02518">
    <property type="entry name" value="HATPase_c"/>
    <property type="match status" value="1"/>
</dbReference>
<dbReference type="Pfam" id="PF01627">
    <property type="entry name" value="Hpt"/>
    <property type="match status" value="1"/>
</dbReference>
<dbReference type="InterPro" id="IPR003594">
    <property type="entry name" value="HATPase_dom"/>
</dbReference>
<feature type="modified residue" description="Phosphohistidine" evidence="12">
    <location>
        <position position="48"/>
    </location>
</feature>
<evidence type="ECO:0000256" key="12">
    <source>
        <dbReference type="PROSITE-ProRule" id="PRU00110"/>
    </source>
</evidence>
<dbReference type="PROSITE" id="PS50894">
    <property type="entry name" value="HPT"/>
    <property type="match status" value="1"/>
</dbReference>
<dbReference type="Pfam" id="PF01584">
    <property type="entry name" value="CheW"/>
    <property type="match status" value="1"/>
</dbReference>
<evidence type="ECO:0000256" key="10">
    <source>
        <dbReference type="ARBA" id="ARBA00023012"/>
    </source>
</evidence>
<evidence type="ECO:0000256" key="1">
    <source>
        <dbReference type="ARBA" id="ARBA00000085"/>
    </source>
</evidence>
<dbReference type="InterPro" id="IPR005467">
    <property type="entry name" value="His_kinase_dom"/>
</dbReference>
<dbReference type="Gene3D" id="3.30.565.10">
    <property type="entry name" value="Histidine kinase-like ATPase, C-terminal domain"/>
    <property type="match status" value="1"/>
</dbReference>
<dbReference type="SMART" id="SM00260">
    <property type="entry name" value="CheW"/>
    <property type="match status" value="1"/>
</dbReference>
<protein>
    <recommendedName>
        <fullName evidence="3">Chemotaxis protein CheA</fullName>
        <ecNumber evidence="2">2.7.13.3</ecNumber>
    </recommendedName>
</protein>
<dbReference type="CDD" id="cd00731">
    <property type="entry name" value="CheA_reg"/>
    <property type="match status" value="1"/>
</dbReference>
<dbReference type="SMART" id="SM00387">
    <property type="entry name" value="HATPase_c"/>
    <property type="match status" value="1"/>
</dbReference>
<evidence type="ECO:0000256" key="2">
    <source>
        <dbReference type="ARBA" id="ARBA00012438"/>
    </source>
</evidence>
<keyword evidence="8" id="KW-0418">Kinase</keyword>
<evidence type="ECO:0000313" key="17">
    <source>
        <dbReference type="Proteomes" id="UP001156706"/>
    </source>
</evidence>
<dbReference type="SMART" id="SM01231">
    <property type="entry name" value="H-kinase_dim"/>
    <property type="match status" value="1"/>
</dbReference>
<dbReference type="Gene3D" id="1.10.287.560">
    <property type="entry name" value="Histidine kinase CheA-like, homodimeric domain"/>
    <property type="match status" value="1"/>
</dbReference>
<dbReference type="PRINTS" id="PR00344">
    <property type="entry name" value="BCTRLSENSOR"/>
</dbReference>
<gene>
    <name evidence="16" type="primary">cheA_1</name>
    <name evidence="16" type="ORF">GCM10007907_32120</name>
</gene>
<dbReference type="PANTHER" id="PTHR43395:SF10">
    <property type="entry name" value="CHEMOTAXIS PROTEIN CHEA"/>
    <property type="match status" value="1"/>
</dbReference>
<dbReference type="InterPro" id="IPR004105">
    <property type="entry name" value="CheA-like_dim"/>
</dbReference>
<dbReference type="InterPro" id="IPR002545">
    <property type="entry name" value="CheW-lke_dom"/>
</dbReference>
<dbReference type="InterPro" id="IPR036641">
    <property type="entry name" value="HPT_dom_sf"/>
</dbReference>
<evidence type="ECO:0000256" key="11">
    <source>
        <dbReference type="ARBA" id="ARBA00035100"/>
    </source>
</evidence>
<keyword evidence="7" id="KW-0547">Nucleotide-binding</keyword>
<dbReference type="InterPro" id="IPR036097">
    <property type="entry name" value="HisK_dim/P_sf"/>
</dbReference>
<evidence type="ECO:0000256" key="7">
    <source>
        <dbReference type="ARBA" id="ARBA00022741"/>
    </source>
</evidence>
<organism evidence="16 17">
    <name type="scientific">Chitinimonas prasina</name>
    <dbReference type="NCBI Taxonomy" id="1434937"/>
    <lineage>
        <taxon>Bacteria</taxon>
        <taxon>Pseudomonadati</taxon>
        <taxon>Pseudomonadota</taxon>
        <taxon>Betaproteobacteria</taxon>
        <taxon>Neisseriales</taxon>
        <taxon>Chitinibacteraceae</taxon>
        <taxon>Chitinimonas</taxon>
    </lineage>
</organism>
<dbReference type="PROSITE" id="PS50851">
    <property type="entry name" value="CHEW"/>
    <property type="match status" value="1"/>
</dbReference>
<dbReference type="RefSeq" id="WP_284197495.1">
    <property type="nucleotide sequence ID" value="NZ_BSOG01000004.1"/>
</dbReference>
<comment type="caution">
    <text evidence="16">The sequence shown here is derived from an EMBL/GenBank/DDBJ whole genome shotgun (WGS) entry which is preliminary data.</text>
</comment>
<dbReference type="PANTHER" id="PTHR43395">
    <property type="entry name" value="SENSOR HISTIDINE KINASE CHEA"/>
    <property type="match status" value="1"/>
</dbReference>
<evidence type="ECO:0000313" key="16">
    <source>
        <dbReference type="EMBL" id="GLR14422.1"/>
    </source>
</evidence>
<evidence type="ECO:0000256" key="8">
    <source>
        <dbReference type="ARBA" id="ARBA00022777"/>
    </source>
</evidence>
<evidence type="ECO:0000256" key="6">
    <source>
        <dbReference type="ARBA" id="ARBA00022679"/>
    </source>
</evidence>
<dbReference type="Gene3D" id="1.20.120.160">
    <property type="entry name" value="HPT domain"/>
    <property type="match status" value="1"/>
</dbReference>
<dbReference type="SUPFAM" id="SSF47384">
    <property type="entry name" value="Homodimeric domain of signal transducing histidine kinase"/>
    <property type="match status" value="1"/>
</dbReference>
<dbReference type="SUPFAM" id="SSF47226">
    <property type="entry name" value="Histidine-containing phosphotransfer domain, HPT domain"/>
    <property type="match status" value="1"/>
</dbReference>
<evidence type="ECO:0000256" key="3">
    <source>
        <dbReference type="ARBA" id="ARBA00021495"/>
    </source>
</evidence>
<dbReference type="SUPFAM" id="SSF55874">
    <property type="entry name" value="ATPase domain of HSP90 chaperone/DNA topoisomerase II/histidine kinase"/>
    <property type="match status" value="1"/>
</dbReference>
<proteinExistence type="predicted"/>
<dbReference type="InterPro" id="IPR036061">
    <property type="entry name" value="CheW-like_dom_sf"/>
</dbReference>
<accession>A0ABQ5YIT0</accession>
<evidence type="ECO:0000259" key="14">
    <source>
        <dbReference type="PROSITE" id="PS50851"/>
    </source>
</evidence>
<dbReference type="CDD" id="cd00088">
    <property type="entry name" value="HPT"/>
    <property type="match status" value="1"/>
</dbReference>
<sequence>MEVDLSKFFGAFFEEAEEHLVSFESLLMGLDLNAPDSEDLNAIFRAAHSIKGGAGTFGFNDMAALTHILENLLDRVRKGRMAITPEMVDVFLRTGDVLAYMVAVHRDGATPDPESIATVQSALEALERAAGETPPDAQEAHAYTSTRATSPKDWRLNLRLDPTTDTRDLLASIANLGVVTELARQHEGDLLLLQLAIRSLDSDEDLRESLAFVLPSDRFELQIPPPGSPPPAAVSVTSLPTSAASEGKDFGFFDDTPAQATEAFGFFEPLPSQADTPAGMGDTDYGFFEPLPSIAQDAPSGREGVDYGYLDAEAVKQAEAARLAEQAEAQAAAAKAGEASKLAESAQHNRRAGDKGEATTIRVDVTKVDQLLNFVGELVITQSMLAQSASGLDPLLHTRLLAGIDQLQRNTRELQESVMSIRMIPMSTVFSRFPRVVRDLATKLGKKVELRLVGEQTELDKGFVEKLVDPLTHLVRNSLDHGIESTETRVARGKPETGMLTLAAFQQGGNVVIEVRDDGAGLNRERILAKARENGLSLAEGMTDQDVWMLIFEAGFSTAAEVTDVSGRGVGMDVVRKNIQSMGGSVEIESMAGFGSTMRIRLPLTLAILDGMLVGSGGETYILPLNAIRQSLQPVAEQCRTVNGRGRVVQVRNDYLPLIALHEVVGCTPKSSEPTEGIVMLIESGNQQMALWVDELLGQQQVVVKNLEANYRRVKGMSGATILGDGRVALIVDVSALARKA</sequence>
<evidence type="ECO:0000256" key="9">
    <source>
        <dbReference type="ARBA" id="ARBA00022840"/>
    </source>
</evidence>
<evidence type="ECO:0000259" key="15">
    <source>
        <dbReference type="PROSITE" id="PS50894"/>
    </source>
</evidence>
<dbReference type="Gene3D" id="2.30.30.40">
    <property type="entry name" value="SH3 Domains"/>
    <property type="match status" value="1"/>
</dbReference>
<dbReference type="SMART" id="SM00073">
    <property type="entry name" value="HPT"/>
    <property type="match status" value="1"/>
</dbReference>
<dbReference type="InterPro" id="IPR008207">
    <property type="entry name" value="Sig_transdc_His_kin_Hpt_dom"/>
</dbReference>
<comment type="catalytic activity">
    <reaction evidence="1">
        <text>ATP + protein L-histidine = ADP + protein N-phospho-L-histidine.</text>
        <dbReference type="EC" id="2.7.13.3"/>
    </reaction>
</comment>
<evidence type="ECO:0000256" key="5">
    <source>
        <dbReference type="ARBA" id="ARBA00022553"/>
    </source>
</evidence>
<keyword evidence="10" id="KW-0902">Two-component regulatory system</keyword>
<dbReference type="EC" id="2.7.13.3" evidence="2"/>
<feature type="domain" description="HPt" evidence="15">
    <location>
        <begin position="1"/>
        <end position="105"/>
    </location>
</feature>
<keyword evidence="17" id="KW-1185">Reference proteome</keyword>
<reference evidence="17" key="1">
    <citation type="journal article" date="2019" name="Int. J. Syst. Evol. Microbiol.">
        <title>The Global Catalogue of Microorganisms (GCM) 10K type strain sequencing project: providing services to taxonomists for standard genome sequencing and annotation.</title>
        <authorList>
            <consortium name="The Broad Institute Genomics Platform"/>
            <consortium name="The Broad Institute Genome Sequencing Center for Infectious Disease"/>
            <person name="Wu L."/>
            <person name="Ma J."/>
        </authorList>
    </citation>
    <scope>NUCLEOTIDE SEQUENCE [LARGE SCALE GENOMIC DNA]</scope>
    <source>
        <strain evidence="17">NBRC 110044</strain>
    </source>
</reference>
<keyword evidence="4" id="KW-0145">Chemotaxis</keyword>
<keyword evidence="5 12" id="KW-0597">Phosphoprotein</keyword>
<dbReference type="InterPro" id="IPR036890">
    <property type="entry name" value="HATPase_C_sf"/>
</dbReference>
<dbReference type="CDD" id="cd16916">
    <property type="entry name" value="HATPase_CheA-like"/>
    <property type="match status" value="1"/>
</dbReference>
<dbReference type="Proteomes" id="UP001156706">
    <property type="component" value="Unassembled WGS sequence"/>
</dbReference>
<evidence type="ECO:0000256" key="4">
    <source>
        <dbReference type="ARBA" id="ARBA00022500"/>
    </source>
</evidence>
<dbReference type="Pfam" id="PF02895">
    <property type="entry name" value="H-kinase_dim"/>
    <property type="match status" value="1"/>
</dbReference>
<keyword evidence="6" id="KW-0808">Transferase</keyword>
<evidence type="ECO:0000259" key="13">
    <source>
        <dbReference type="PROSITE" id="PS50109"/>
    </source>
</evidence>
<name>A0ABQ5YIT0_9NEIS</name>
<dbReference type="InterPro" id="IPR037006">
    <property type="entry name" value="CheA-like_homodim_sf"/>
</dbReference>
<dbReference type="InterPro" id="IPR004358">
    <property type="entry name" value="Sig_transdc_His_kin-like_C"/>
</dbReference>
<comment type="function">
    <text evidence="11">Involved in the transmission of sensory signals from the chemoreceptors to the flagellar motors. CheA is autophosphorylated; it can transfer its phosphate group to either CheB or CheY.</text>
</comment>
<dbReference type="InterPro" id="IPR051315">
    <property type="entry name" value="Bact_Chemotaxis_CheA"/>
</dbReference>
<keyword evidence="9" id="KW-0067">ATP-binding</keyword>
<dbReference type="EMBL" id="BSOG01000004">
    <property type="protein sequence ID" value="GLR14422.1"/>
    <property type="molecule type" value="Genomic_DNA"/>
</dbReference>
<dbReference type="PROSITE" id="PS50109">
    <property type="entry name" value="HIS_KIN"/>
    <property type="match status" value="1"/>
</dbReference>